<name>A0AAW9SG72_9BACT</name>
<dbReference type="PANTHER" id="PTHR12526:SF630">
    <property type="entry name" value="GLYCOSYLTRANSFERASE"/>
    <property type="match status" value="1"/>
</dbReference>
<dbReference type="Proteomes" id="UP001403385">
    <property type="component" value="Unassembled WGS sequence"/>
</dbReference>
<proteinExistence type="predicted"/>
<dbReference type="RefSeq" id="WP_346824360.1">
    <property type="nucleotide sequence ID" value="NZ_JBDKWZ010000024.1"/>
</dbReference>
<keyword evidence="1" id="KW-0328">Glycosyltransferase</keyword>
<keyword evidence="2" id="KW-1185">Reference proteome</keyword>
<sequence>MQEYPDIICVAFPTWEGNYAKSTVQLISQLAKRHRVLYVDYEYTWKDVLMGSLGKKEAPWKRITGINKRLRKLSTGYGSDVFVLTPPPVFPVNWVNSSRLYRKGIHFNTYLIRESILHASHIVGLNAPVVLNAFNPFYGLFSLGKLGESKNIYYCYDEISAAQWAGKHGPSLEKDFIRQVDAVITSSGALQKNKKSLNENCHLIPNGVDYQAFNQYCKDPDPHEKKEKVVGYVGSIDDRLDYTLLRQLIGQYPDYQFRFIGRIVEPELIQPLQAFQNVEFTGPVNYTKLPEKVAEFDVCLIPFVRNTFTQSIYPLKINEYLAAGKPVVMSRFSDHLDEFQHVSSICETPEAFCQAVANEIRQDTAQKVKARCKIAQENSWENRAKQFSDIVRQVTYENQLLHQ</sequence>
<dbReference type="Gene3D" id="3.40.50.2000">
    <property type="entry name" value="Glycogen Phosphorylase B"/>
    <property type="match status" value="2"/>
</dbReference>
<protein>
    <submittedName>
        <fullName evidence="1">Glycosyltransferase</fullName>
        <ecNumber evidence="1">2.4.-.-</ecNumber>
    </submittedName>
</protein>
<accession>A0AAW9SG72</accession>
<reference evidence="1 2" key="1">
    <citation type="submission" date="2024-04" db="EMBL/GenBank/DDBJ databases">
        <title>Novel genus in family Flammeovirgaceae.</title>
        <authorList>
            <person name="Nguyen T.H."/>
            <person name="Vuong T.Q."/>
            <person name="Le H."/>
            <person name="Kim S.-G."/>
        </authorList>
    </citation>
    <scope>NUCLEOTIDE SEQUENCE [LARGE SCALE GENOMIC DNA]</scope>
    <source>
        <strain evidence="1 2">JCM 23209</strain>
    </source>
</reference>
<comment type="caution">
    <text evidence="1">The sequence shown here is derived from an EMBL/GenBank/DDBJ whole genome shotgun (WGS) entry which is preliminary data.</text>
</comment>
<evidence type="ECO:0000313" key="1">
    <source>
        <dbReference type="EMBL" id="MEN7551580.1"/>
    </source>
</evidence>
<dbReference type="SUPFAM" id="SSF53756">
    <property type="entry name" value="UDP-Glycosyltransferase/glycogen phosphorylase"/>
    <property type="match status" value="1"/>
</dbReference>
<evidence type="ECO:0000313" key="2">
    <source>
        <dbReference type="Proteomes" id="UP001403385"/>
    </source>
</evidence>
<dbReference type="EMBL" id="JBDKWZ010000024">
    <property type="protein sequence ID" value="MEN7551580.1"/>
    <property type="molecule type" value="Genomic_DNA"/>
</dbReference>
<dbReference type="EC" id="2.4.-.-" evidence="1"/>
<organism evidence="1 2">
    <name type="scientific">Rapidithrix thailandica</name>
    <dbReference type="NCBI Taxonomy" id="413964"/>
    <lineage>
        <taxon>Bacteria</taxon>
        <taxon>Pseudomonadati</taxon>
        <taxon>Bacteroidota</taxon>
        <taxon>Cytophagia</taxon>
        <taxon>Cytophagales</taxon>
        <taxon>Flammeovirgaceae</taxon>
        <taxon>Rapidithrix</taxon>
    </lineage>
</organism>
<dbReference type="GO" id="GO:0016757">
    <property type="term" value="F:glycosyltransferase activity"/>
    <property type="evidence" value="ECO:0007669"/>
    <property type="project" value="UniProtKB-KW"/>
</dbReference>
<dbReference type="AlphaFoldDB" id="A0AAW9SG72"/>
<dbReference type="Pfam" id="PF13692">
    <property type="entry name" value="Glyco_trans_1_4"/>
    <property type="match status" value="1"/>
</dbReference>
<keyword evidence="1" id="KW-0808">Transferase</keyword>
<gene>
    <name evidence="1" type="ORF">AAG747_26940</name>
</gene>
<dbReference type="PANTHER" id="PTHR12526">
    <property type="entry name" value="GLYCOSYLTRANSFERASE"/>
    <property type="match status" value="1"/>
</dbReference>